<keyword evidence="7" id="KW-0249">Electron transport</keyword>
<sequence>MHTWTLPACKCTGSEWGSKATWVHVHLLAPSPASSRTLVGFGAKASQLYFIDVGVAINTQTRQSPVGGTVTMSAKYAFSKTLKEVRFLFCQGENSAATRTFLTRAYPTMKKNNPHTPILMREAAGTIPKIYARYEFGKEKSQSLEGLDDKQIEDAVSTLVKSDV</sequence>
<dbReference type="SUPFAM" id="SSF52833">
    <property type="entry name" value="Thioredoxin-like"/>
    <property type="match status" value="1"/>
</dbReference>
<dbReference type="InterPro" id="IPR016464">
    <property type="entry name" value="NADH_Ub_cplx-1_asu_su-2"/>
</dbReference>
<comment type="function">
    <text evidence="1">Accessory subunit of the mitochondrial membrane respiratory chain NADH dehydrogenase (Complex I), that is believed not to be involved in catalysis. Complex I functions in the transfer of electrons from NADH to the respiratory chain. The immediate electron acceptor for the enzyme is believed to be ubiquinone.</text>
</comment>
<dbReference type="PANTHER" id="PTHR12878:SF0">
    <property type="entry name" value="NADH DEHYDROGENASE [UBIQUINONE] 1 ALPHA SUBCOMPLEX SUBUNIT 2"/>
    <property type="match status" value="1"/>
</dbReference>
<dbReference type="AlphaFoldDB" id="A0AAN7UVF8"/>
<dbReference type="Gene3D" id="3.40.30.10">
    <property type="entry name" value="Glutaredoxin"/>
    <property type="match status" value="1"/>
</dbReference>
<dbReference type="InterPro" id="IPR036249">
    <property type="entry name" value="Thioredoxin-like_sf"/>
</dbReference>
<evidence type="ECO:0000313" key="11">
    <source>
        <dbReference type="EMBL" id="KAK5636882.1"/>
    </source>
</evidence>
<dbReference type="InterPro" id="IPR007741">
    <property type="entry name" value="Ribosomal_mL43/mS25/NADH_DH"/>
</dbReference>
<organism evidence="11 12">
    <name type="scientific">Xylaria bambusicola</name>
    <dbReference type="NCBI Taxonomy" id="326684"/>
    <lineage>
        <taxon>Eukaryota</taxon>
        <taxon>Fungi</taxon>
        <taxon>Dikarya</taxon>
        <taxon>Ascomycota</taxon>
        <taxon>Pezizomycotina</taxon>
        <taxon>Sordariomycetes</taxon>
        <taxon>Xylariomycetidae</taxon>
        <taxon>Xylariales</taxon>
        <taxon>Xylariaceae</taxon>
        <taxon>Xylaria</taxon>
    </lineage>
</organism>
<reference evidence="11 12" key="1">
    <citation type="submission" date="2023-10" db="EMBL/GenBank/DDBJ databases">
        <title>Draft genome sequence of Xylaria bambusicola isolate GMP-LS, the root and basal stem rot pathogen of sugarcane in Indonesia.</title>
        <authorList>
            <person name="Selvaraj P."/>
            <person name="Muralishankar V."/>
            <person name="Muruganantham S."/>
            <person name="Sp S."/>
            <person name="Haryani S."/>
            <person name="Lau K.J.X."/>
            <person name="Naqvi N.I."/>
        </authorList>
    </citation>
    <scope>NUCLEOTIDE SEQUENCE [LARGE SCALE GENOMIC DNA]</scope>
    <source>
        <strain evidence="11">GMP-LS</strain>
    </source>
</reference>
<name>A0AAN7UVF8_9PEZI</name>
<evidence type="ECO:0000256" key="7">
    <source>
        <dbReference type="ARBA" id="ARBA00022982"/>
    </source>
</evidence>
<dbReference type="SMART" id="SM00916">
    <property type="entry name" value="L51_S25_CI-B8"/>
    <property type="match status" value="1"/>
</dbReference>
<keyword evidence="9" id="KW-0472">Membrane</keyword>
<accession>A0AAN7UVF8</accession>
<evidence type="ECO:0000256" key="2">
    <source>
        <dbReference type="ARBA" id="ARBA00004443"/>
    </source>
</evidence>
<comment type="similarity">
    <text evidence="3">Belongs to the complex I NDUFA2 subunit family.</text>
</comment>
<evidence type="ECO:0000256" key="5">
    <source>
        <dbReference type="ARBA" id="ARBA00022660"/>
    </source>
</evidence>
<dbReference type="GO" id="GO:0005743">
    <property type="term" value="C:mitochondrial inner membrane"/>
    <property type="evidence" value="ECO:0007669"/>
    <property type="project" value="UniProtKB-SubCell"/>
</dbReference>
<dbReference type="FunFam" id="3.40.30.10:FF:000219">
    <property type="entry name" value="NADH-ubiquinone oxidoreductase 10.5 kDa subunit"/>
    <property type="match status" value="1"/>
</dbReference>
<evidence type="ECO:0000259" key="10">
    <source>
        <dbReference type="SMART" id="SM00916"/>
    </source>
</evidence>
<evidence type="ECO:0000256" key="1">
    <source>
        <dbReference type="ARBA" id="ARBA00003195"/>
    </source>
</evidence>
<comment type="caution">
    <text evidence="11">The sequence shown here is derived from an EMBL/GenBank/DDBJ whole genome shotgun (WGS) entry which is preliminary data.</text>
</comment>
<dbReference type="PANTHER" id="PTHR12878">
    <property type="entry name" value="NADH-UBIQUINONE OXIDOREDUCTASE B8 SUBUNIT"/>
    <property type="match status" value="1"/>
</dbReference>
<proteinExistence type="inferred from homology"/>
<keyword evidence="5" id="KW-0679">Respiratory chain</keyword>
<keyword evidence="4" id="KW-0813">Transport</keyword>
<dbReference type="Proteomes" id="UP001305414">
    <property type="component" value="Unassembled WGS sequence"/>
</dbReference>
<keyword evidence="6" id="KW-0999">Mitochondrion inner membrane</keyword>
<protein>
    <recommendedName>
        <fullName evidence="10">Ribosomal protein/NADH dehydrogenase domain-containing protein</fullName>
    </recommendedName>
</protein>
<keyword evidence="8" id="KW-0496">Mitochondrion</keyword>
<keyword evidence="12" id="KW-1185">Reference proteome</keyword>
<gene>
    <name evidence="11" type="ORF">RRF57_012594</name>
</gene>
<evidence type="ECO:0000256" key="4">
    <source>
        <dbReference type="ARBA" id="ARBA00022448"/>
    </source>
</evidence>
<dbReference type="Pfam" id="PF05047">
    <property type="entry name" value="L51_S25_CI-B8"/>
    <property type="match status" value="1"/>
</dbReference>
<feature type="domain" description="Ribosomal protein/NADH dehydrogenase" evidence="10">
    <location>
        <begin position="90"/>
        <end position="163"/>
    </location>
</feature>
<evidence type="ECO:0000256" key="8">
    <source>
        <dbReference type="ARBA" id="ARBA00023128"/>
    </source>
</evidence>
<comment type="subcellular location">
    <subcellularLocation>
        <location evidence="2">Mitochondrion inner membrane</location>
        <topology evidence="2">Peripheral membrane protein</topology>
        <orientation evidence="2">Matrix side</orientation>
    </subcellularLocation>
</comment>
<evidence type="ECO:0000313" key="12">
    <source>
        <dbReference type="Proteomes" id="UP001305414"/>
    </source>
</evidence>
<dbReference type="EMBL" id="JAWHQM010000083">
    <property type="protein sequence ID" value="KAK5636882.1"/>
    <property type="molecule type" value="Genomic_DNA"/>
</dbReference>
<evidence type="ECO:0000256" key="3">
    <source>
        <dbReference type="ARBA" id="ARBA00008939"/>
    </source>
</evidence>
<evidence type="ECO:0000256" key="6">
    <source>
        <dbReference type="ARBA" id="ARBA00022792"/>
    </source>
</evidence>
<evidence type="ECO:0000256" key="9">
    <source>
        <dbReference type="ARBA" id="ARBA00023136"/>
    </source>
</evidence>